<dbReference type="Pfam" id="PF00271">
    <property type="entry name" value="Helicase_C"/>
    <property type="match status" value="1"/>
</dbReference>
<comment type="similarity">
    <text evidence="1">Belongs to the helicase family. RecQ subfamily.</text>
</comment>
<proteinExistence type="inferred from homology"/>
<feature type="domain" description="Helicase C-terminal" evidence="4">
    <location>
        <begin position="1"/>
        <end position="116"/>
    </location>
</feature>
<dbReference type="GO" id="GO:0000724">
    <property type="term" value="P:double-strand break repair via homologous recombination"/>
    <property type="evidence" value="ECO:0007669"/>
    <property type="project" value="TreeGrafter"/>
</dbReference>
<dbReference type="Gene3D" id="3.40.50.300">
    <property type="entry name" value="P-loop containing nucleotide triphosphate hydrolases"/>
    <property type="match status" value="1"/>
</dbReference>
<dbReference type="GO" id="GO:0043138">
    <property type="term" value="F:3'-5' DNA helicase activity"/>
    <property type="evidence" value="ECO:0007669"/>
    <property type="project" value="UniProtKB-EC"/>
</dbReference>
<sequence length="160" mass="18543">MVNPYYALYSEDYKRITMEQFKRGDFSVLLSTEAAGMGCDISDVIRVVQYKKPKSISALVQRIGRAARDPKLQGYGTFLVSERQGLDDVDLEQYLQTRTCRRKVLDAIFENQPSSNLNCCDICHPEKWQRPPSSLQQIIDENRVRPSRRARTRITPEIRK</sequence>
<keyword evidence="6" id="KW-1185">Reference proteome</keyword>
<comment type="catalytic activity">
    <reaction evidence="2">
        <text>Couples ATP hydrolysis with the unwinding of duplex DNA by translocating in the 3'-5' direction.</text>
        <dbReference type="EC" id="5.6.2.4"/>
    </reaction>
</comment>
<protein>
    <recommendedName>
        <fullName evidence="3">DNA 3'-5' helicase</fullName>
        <ecNumber evidence="3">5.6.2.4</ecNumber>
    </recommendedName>
</protein>
<reference evidence="5" key="1">
    <citation type="journal article" date="2020" name="Fungal Divers.">
        <title>Resolving the Mortierellaceae phylogeny through synthesis of multi-gene phylogenetics and phylogenomics.</title>
        <authorList>
            <person name="Vandepol N."/>
            <person name="Liber J."/>
            <person name="Desiro A."/>
            <person name="Na H."/>
            <person name="Kennedy M."/>
            <person name="Barry K."/>
            <person name="Grigoriev I.V."/>
            <person name="Miller A.N."/>
            <person name="O'Donnell K."/>
            <person name="Stajich J.E."/>
            <person name="Bonito G."/>
        </authorList>
    </citation>
    <scope>NUCLEOTIDE SEQUENCE</scope>
    <source>
        <strain evidence="5">KOD1015</strain>
    </source>
</reference>
<dbReference type="PANTHER" id="PTHR13710">
    <property type="entry name" value="DNA HELICASE RECQ FAMILY MEMBER"/>
    <property type="match status" value="1"/>
</dbReference>
<dbReference type="EMBL" id="JAABOA010007445">
    <property type="protein sequence ID" value="KAF9542086.1"/>
    <property type="molecule type" value="Genomic_DNA"/>
</dbReference>
<evidence type="ECO:0000313" key="6">
    <source>
        <dbReference type="Proteomes" id="UP000780801"/>
    </source>
</evidence>
<dbReference type="GO" id="GO:0005737">
    <property type="term" value="C:cytoplasm"/>
    <property type="evidence" value="ECO:0007669"/>
    <property type="project" value="TreeGrafter"/>
</dbReference>
<name>A0A9P6K1Q4_9FUNG</name>
<dbReference type="OrthoDB" id="10261556at2759"/>
<gene>
    <name evidence="5" type="ORF">BGW38_009802</name>
</gene>
<feature type="non-terminal residue" evidence="5">
    <location>
        <position position="160"/>
    </location>
</feature>
<evidence type="ECO:0000313" key="5">
    <source>
        <dbReference type="EMBL" id="KAF9542086.1"/>
    </source>
</evidence>
<evidence type="ECO:0000259" key="4">
    <source>
        <dbReference type="PROSITE" id="PS51194"/>
    </source>
</evidence>
<dbReference type="SUPFAM" id="SSF52540">
    <property type="entry name" value="P-loop containing nucleoside triphosphate hydrolases"/>
    <property type="match status" value="1"/>
</dbReference>
<dbReference type="InterPro" id="IPR027417">
    <property type="entry name" value="P-loop_NTPase"/>
</dbReference>
<dbReference type="PANTHER" id="PTHR13710:SF154">
    <property type="entry name" value="RECQ HELICASE, PUTATIVE (AFU_ORTHOLOGUE AFUA_6G14720)-RELATED"/>
    <property type="match status" value="1"/>
</dbReference>
<dbReference type="Proteomes" id="UP000780801">
    <property type="component" value="Unassembled WGS sequence"/>
</dbReference>
<dbReference type="EC" id="5.6.2.4" evidence="3"/>
<dbReference type="GO" id="GO:0009378">
    <property type="term" value="F:four-way junction helicase activity"/>
    <property type="evidence" value="ECO:0007669"/>
    <property type="project" value="TreeGrafter"/>
</dbReference>
<dbReference type="GO" id="GO:0005694">
    <property type="term" value="C:chromosome"/>
    <property type="evidence" value="ECO:0007669"/>
    <property type="project" value="TreeGrafter"/>
</dbReference>
<comment type="caution">
    <text evidence="5">The sequence shown here is derived from an EMBL/GenBank/DDBJ whole genome shotgun (WGS) entry which is preliminary data.</text>
</comment>
<dbReference type="PROSITE" id="PS51194">
    <property type="entry name" value="HELICASE_CTER"/>
    <property type="match status" value="1"/>
</dbReference>
<dbReference type="AlphaFoldDB" id="A0A9P6K1Q4"/>
<dbReference type="SMART" id="SM00490">
    <property type="entry name" value="HELICc"/>
    <property type="match status" value="1"/>
</dbReference>
<dbReference type="InterPro" id="IPR001650">
    <property type="entry name" value="Helicase_C-like"/>
</dbReference>
<evidence type="ECO:0000256" key="3">
    <source>
        <dbReference type="ARBA" id="ARBA00034808"/>
    </source>
</evidence>
<accession>A0A9P6K1Q4</accession>
<evidence type="ECO:0000256" key="1">
    <source>
        <dbReference type="ARBA" id="ARBA00005446"/>
    </source>
</evidence>
<evidence type="ECO:0000256" key="2">
    <source>
        <dbReference type="ARBA" id="ARBA00034617"/>
    </source>
</evidence>
<organism evidence="5 6">
    <name type="scientific">Lunasporangiospora selenospora</name>
    <dbReference type="NCBI Taxonomy" id="979761"/>
    <lineage>
        <taxon>Eukaryota</taxon>
        <taxon>Fungi</taxon>
        <taxon>Fungi incertae sedis</taxon>
        <taxon>Mucoromycota</taxon>
        <taxon>Mortierellomycotina</taxon>
        <taxon>Mortierellomycetes</taxon>
        <taxon>Mortierellales</taxon>
        <taxon>Mortierellaceae</taxon>
        <taxon>Lunasporangiospora</taxon>
    </lineage>
</organism>